<dbReference type="Gene3D" id="2.160.20.10">
    <property type="entry name" value="Single-stranded right-handed beta-helix, Pectin lyase-like"/>
    <property type="match status" value="1"/>
</dbReference>
<proteinExistence type="predicted"/>
<evidence type="ECO:0000313" key="3">
    <source>
        <dbReference type="Proteomes" id="UP000550401"/>
    </source>
</evidence>
<dbReference type="EMBL" id="JACGXL010000002">
    <property type="protein sequence ID" value="MBA8887511.1"/>
    <property type="molecule type" value="Genomic_DNA"/>
</dbReference>
<sequence>MRHLVLVLFVAALALPAHATVFTVTSAADVPDDDVGDGICHAELGLPGTCTLRAAVQEANAHAGADQINLDAGQLYTLTRSGSDDTALVGDLDITDDVTILFFASGERPIVDAGGLERAFDVHGGNVTMLGFDITGGDATLPSDQAGGGIAVDFDAGVVQLSLMRFYGNRANFGGGLYNDGPDTRCSACEFFDNEEADDFVDSAGAAVLNRGTLVIDHSSVHANHGVGELGAFAIRNVPPFSGSPSLSVVDSTIADNLGIGVGNLDAATLVVRNSTIAANSNVGIAVSGVGGTFQMRNSVIAKNGGQDCTVSAGATLNLNRYNMDSDDTCELAGGSSNYPGVEPQLTPLAIHGGFTPTAWPLVTSPMVDAGHPVIGAIGCEEDDQMFAERPADGDGDGNARCDVGAIELSDDVLFHDPFERL</sequence>
<feature type="chain" id="PRO_5032666146" evidence="1">
    <location>
        <begin position="20"/>
        <end position="422"/>
    </location>
</feature>
<dbReference type="InterPro" id="IPR026457">
    <property type="entry name" value="CSLREA_Nterm"/>
</dbReference>
<comment type="caution">
    <text evidence="2">The sequence shown here is derived from an EMBL/GenBank/DDBJ whole genome shotgun (WGS) entry which is preliminary data.</text>
</comment>
<evidence type="ECO:0000256" key="1">
    <source>
        <dbReference type="SAM" id="SignalP"/>
    </source>
</evidence>
<feature type="signal peptide" evidence="1">
    <location>
        <begin position="1"/>
        <end position="19"/>
    </location>
</feature>
<gene>
    <name evidence="2" type="ORF">FHW12_001725</name>
</gene>
<dbReference type="NCBIfam" id="NF041518">
    <property type="entry name" value="choice_anch_Q"/>
    <property type="match status" value="1"/>
</dbReference>
<dbReference type="InterPro" id="IPR059226">
    <property type="entry name" value="Choice_anch_Q_dom"/>
</dbReference>
<name>A0A839F5Q7_9GAMM</name>
<dbReference type="NCBIfam" id="TIGR04214">
    <property type="entry name" value="CSLREA_Nterm"/>
    <property type="match status" value="1"/>
</dbReference>
<keyword evidence="3" id="KW-1185">Reference proteome</keyword>
<reference evidence="2 3" key="1">
    <citation type="submission" date="2020-07" db="EMBL/GenBank/DDBJ databases">
        <title>Genomic Encyclopedia of Type Strains, Phase IV (KMG-V): Genome sequencing to study the core and pangenomes of soil and plant-associated prokaryotes.</title>
        <authorList>
            <person name="Whitman W."/>
        </authorList>
    </citation>
    <scope>NUCLEOTIDE SEQUENCE [LARGE SCALE GENOMIC DNA]</scope>
    <source>
        <strain evidence="2 3">RH2WT43</strain>
    </source>
</reference>
<dbReference type="InterPro" id="IPR012334">
    <property type="entry name" value="Pectin_lyas_fold"/>
</dbReference>
<dbReference type="InterPro" id="IPR011050">
    <property type="entry name" value="Pectin_lyase_fold/virulence"/>
</dbReference>
<dbReference type="RefSeq" id="WP_182530574.1">
    <property type="nucleotide sequence ID" value="NZ_JACGXL010000002.1"/>
</dbReference>
<organism evidence="2 3">
    <name type="scientific">Dokdonella fugitiva</name>
    <dbReference type="NCBI Taxonomy" id="328517"/>
    <lineage>
        <taxon>Bacteria</taxon>
        <taxon>Pseudomonadati</taxon>
        <taxon>Pseudomonadota</taxon>
        <taxon>Gammaproteobacteria</taxon>
        <taxon>Lysobacterales</taxon>
        <taxon>Rhodanobacteraceae</taxon>
        <taxon>Dokdonella</taxon>
    </lineage>
</organism>
<dbReference type="Proteomes" id="UP000550401">
    <property type="component" value="Unassembled WGS sequence"/>
</dbReference>
<protein>
    <submittedName>
        <fullName evidence="2">CSLREA domain-containing protein</fullName>
    </submittedName>
</protein>
<evidence type="ECO:0000313" key="2">
    <source>
        <dbReference type="EMBL" id="MBA8887511.1"/>
    </source>
</evidence>
<accession>A0A839F5Q7</accession>
<keyword evidence="1" id="KW-0732">Signal</keyword>
<dbReference type="AlphaFoldDB" id="A0A839F5Q7"/>
<dbReference type="SUPFAM" id="SSF51126">
    <property type="entry name" value="Pectin lyase-like"/>
    <property type="match status" value="1"/>
</dbReference>